<dbReference type="InterPro" id="IPR029044">
    <property type="entry name" value="Nucleotide-diphossugar_trans"/>
</dbReference>
<dbReference type="PANTHER" id="PTHR43685">
    <property type="entry name" value="GLYCOSYLTRANSFERASE"/>
    <property type="match status" value="1"/>
</dbReference>
<dbReference type="PANTHER" id="PTHR43685:SF3">
    <property type="entry name" value="SLR2126 PROTEIN"/>
    <property type="match status" value="1"/>
</dbReference>
<comment type="caution">
    <text evidence="2">The sequence shown here is derived from an EMBL/GenBank/DDBJ whole genome shotgun (WGS) entry which is preliminary data.</text>
</comment>
<evidence type="ECO:0000259" key="1">
    <source>
        <dbReference type="Pfam" id="PF00535"/>
    </source>
</evidence>
<dbReference type="AlphaFoldDB" id="A0A7Y9NK64"/>
<dbReference type="InterPro" id="IPR050834">
    <property type="entry name" value="Glycosyltransf_2"/>
</dbReference>
<organism evidence="2 3">
    <name type="scientific">Tunturiibacter lichenicola</name>
    <dbReference type="NCBI Taxonomy" id="2051959"/>
    <lineage>
        <taxon>Bacteria</taxon>
        <taxon>Pseudomonadati</taxon>
        <taxon>Acidobacteriota</taxon>
        <taxon>Terriglobia</taxon>
        <taxon>Terriglobales</taxon>
        <taxon>Acidobacteriaceae</taxon>
        <taxon>Tunturiibacter</taxon>
    </lineage>
</organism>
<sequence>MEPFAKAHDYPIGVVIPTYNRIDTLLICLKHLEVQTWKDFEVIVVDDGSMDSTAQVMKEYQAHAPFPFRFLTQPNGGPARARNRAIRELNATACLLLGDDIFASPDLVRLHCEHHRSHPETNAAAVGLTRWSAEGQTVTPFMRWLDRDGAQFAYGDLLRGVSPSWEHFYTSNLSLKADQLRRHPFDERFRWAAMEDIELGYRLAIEKELVMSFLPDAVAEHLHPTSFRQACRRMVGLGASAHLLGEIWPEHRIKSVSPIKLKLRSLLQQAWVLARLTDAADLLTHICVPNPLMERVLSLHSTLGYQQAAQRANSSSLPTP</sequence>
<proteinExistence type="predicted"/>
<feature type="domain" description="Glycosyltransferase 2-like" evidence="1">
    <location>
        <begin position="14"/>
        <end position="122"/>
    </location>
</feature>
<evidence type="ECO:0000313" key="3">
    <source>
        <dbReference type="Proteomes" id="UP000534186"/>
    </source>
</evidence>
<dbReference type="SUPFAM" id="SSF53448">
    <property type="entry name" value="Nucleotide-diphospho-sugar transferases"/>
    <property type="match status" value="1"/>
</dbReference>
<evidence type="ECO:0000313" key="2">
    <source>
        <dbReference type="EMBL" id="NYF50435.1"/>
    </source>
</evidence>
<dbReference type="Gene3D" id="3.90.550.10">
    <property type="entry name" value="Spore Coat Polysaccharide Biosynthesis Protein SpsA, Chain A"/>
    <property type="match status" value="1"/>
</dbReference>
<gene>
    <name evidence="2" type="ORF">HDF12_000800</name>
</gene>
<reference evidence="2 3" key="1">
    <citation type="submission" date="2020-07" db="EMBL/GenBank/DDBJ databases">
        <title>Genomic Encyclopedia of Type Strains, Phase IV (KMG-V): Genome sequencing to study the core and pangenomes of soil and plant-associated prokaryotes.</title>
        <authorList>
            <person name="Whitman W."/>
        </authorList>
    </citation>
    <scope>NUCLEOTIDE SEQUENCE [LARGE SCALE GENOMIC DNA]</scope>
    <source>
        <strain evidence="2 3">M8UP30</strain>
    </source>
</reference>
<accession>A0A7Y9NK64</accession>
<name>A0A7Y9NK64_9BACT</name>
<dbReference type="CDD" id="cd00761">
    <property type="entry name" value="Glyco_tranf_GTA_type"/>
    <property type="match status" value="1"/>
</dbReference>
<dbReference type="Pfam" id="PF00535">
    <property type="entry name" value="Glycos_transf_2"/>
    <property type="match status" value="1"/>
</dbReference>
<dbReference type="EMBL" id="JACCCV010000001">
    <property type="protein sequence ID" value="NYF50435.1"/>
    <property type="molecule type" value="Genomic_DNA"/>
</dbReference>
<dbReference type="InterPro" id="IPR001173">
    <property type="entry name" value="Glyco_trans_2-like"/>
</dbReference>
<dbReference type="Proteomes" id="UP000534186">
    <property type="component" value="Unassembled WGS sequence"/>
</dbReference>
<protein>
    <recommendedName>
        <fullName evidence="1">Glycosyltransferase 2-like domain-containing protein</fullName>
    </recommendedName>
</protein>